<dbReference type="SUPFAM" id="SSF63829">
    <property type="entry name" value="Calcium-dependent phosphotriesterase"/>
    <property type="match status" value="1"/>
</dbReference>
<dbReference type="Pfam" id="PF08450">
    <property type="entry name" value="SGL"/>
    <property type="match status" value="1"/>
</dbReference>
<proteinExistence type="predicted"/>
<feature type="domain" description="SMP-30/Gluconolactonase/LRE-like region" evidence="2">
    <location>
        <begin position="132"/>
        <end position="355"/>
    </location>
</feature>
<protein>
    <submittedName>
        <fullName evidence="3">SMP-30/gluconolactonase/LRE family protein</fullName>
    </submittedName>
</protein>
<feature type="chain" id="PRO_5045772593" evidence="1">
    <location>
        <begin position="24"/>
        <end position="368"/>
    </location>
</feature>
<feature type="signal peptide" evidence="1">
    <location>
        <begin position="1"/>
        <end position="23"/>
    </location>
</feature>
<name>A0ABW4P8Q1_9NOCA</name>
<dbReference type="InterPro" id="IPR013658">
    <property type="entry name" value="SGL"/>
</dbReference>
<keyword evidence="4" id="KW-1185">Reference proteome</keyword>
<dbReference type="EMBL" id="JBHUFB010000013">
    <property type="protein sequence ID" value="MFD1814361.1"/>
    <property type="molecule type" value="Genomic_DNA"/>
</dbReference>
<evidence type="ECO:0000256" key="1">
    <source>
        <dbReference type="SAM" id="SignalP"/>
    </source>
</evidence>
<keyword evidence="1" id="KW-0732">Signal</keyword>
<dbReference type="Proteomes" id="UP001597286">
    <property type="component" value="Unassembled WGS sequence"/>
</dbReference>
<dbReference type="InterPro" id="IPR011042">
    <property type="entry name" value="6-blade_b-propeller_TolB-like"/>
</dbReference>
<accession>A0ABW4P8Q1</accession>
<dbReference type="Gene3D" id="2.120.10.30">
    <property type="entry name" value="TolB, C-terminal domain"/>
    <property type="match status" value="1"/>
</dbReference>
<dbReference type="RefSeq" id="WP_378486827.1">
    <property type="nucleotide sequence ID" value="NZ_JBHUFB010000013.1"/>
</dbReference>
<gene>
    <name evidence="3" type="ORF">ACFSJG_19260</name>
</gene>
<evidence type="ECO:0000313" key="4">
    <source>
        <dbReference type="Proteomes" id="UP001597286"/>
    </source>
</evidence>
<evidence type="ECO:0000313" key="3">
    <source>
        <dbReference type="EMBL" id="MFD1814361.1"/>
    </source>
</evidence>
<comment type="caution">
    <text evidence="3">The sequence shown here is derived from an EMBL/GenBank/DDBJ whole genome shotgun (WGS) entry which is preliminary data.</text>
</comment>
<evidence type="ECO:0000259" key="2">
    <source>
        <dbReference type="Pfam" id="PF08450"/>
    </source>
</evidence>
<organism evidence="3 4">
    <name type="scientific">Rhodococcus gannanensis</name>
    <dbReference type="NCBI Taxonomy" id="1960308"/>
    <lineage>
        <taxon>Bacteria</taxon>
        <taxon>Bacillati</taxon>
        <taxon>Actinomycetota</taxon>
        <taxon>Actinomycetes</taxon>
        <taxon>Mycobacteriales</taxon>
        <taxon>Nocardiaceae</taxon>
        <taxon>Rhodococcus</taxon>
    </lineage>
</organism>
<reference evidence="4" key="1">
    <citation type="journal article" date="2019" name="Int. J. Syst. Evol. Microbiol.">
        <title>The Global Catalogue of Microorganisms (GCM) 10K type strain sequencing project: providing services to taxonomists for standard genome sequencing and annotation.</title>
        <authorList>
            <consortium name="The Broad Institute Genomics Platform"/>
            <consortium name="The Broad Institute Genome Sequencing Center for Infectious Disease"/>
            <person name="Wu L."/>
            <person name="Ma J."/>
        </authorList>
    </citation>
    <scope>NUCLEOTIDE SEQUENCE [LARGE SCALE GENOMIC DNA]</scope>
    <source>
        <strain evidence="4">DT72</strain>
    </source>
</reference>
<sequence length="368" mass="36750">MTLSRVAMVGAVLLGVVAGTPLAAAQSVPVPSPLPLSPVVSPPKPPVEPMPMPTVDPLVPLSADLPALGSPAPVVESVTPTTSAEATPVAAPACVPWTITTVAEGFGVLENLAFDGDGTMLLSESIPFGDGAIRTLTPSGAEGTLVSEVQSPGGIVVDGDRVVFTTGNNVMAGLWGSANGTVDAVDRDGGNRTTLTEGLSMPNGLGLLDNGDLLVTHAFGDAPGLTRIPASDPAAAATVRTDIGSANGLFIASDKVYVGNTVDRSTEVHVLDAGDLTGEVTTLTLPGGGAANAGDDLAVDADGLVYIALNGAGKVVRIDPSTGDSCEIATDLPMTSSVRFGAGAGWDPTALYTTSFDGTVHRLTPPGN</sequence>